<dbReference type="AlphaFoldDB" id="A0A8H3EPA9"/>
<evidence type="ECO:0000313" key="2">
    <source>
        <dbReference type="EMBL" id="CAF9907727.1"/>
    </source>
</evidence>
<protein>
    <submittedName>
        <fullName evidence="2">Uncharacterized protein</fullName>
    </submittedName>
</protein>
<reference evidence="2" key="1">
    <citation type="submission" date="2021-03" db="EMBL/GenBank/DDBJ databases">
        <authorList>
            <person name="Tagirdzhanova G."/>
        </authorList>
    </citation>
    <scope>NUCLEOTIDE SEQUENCE</scope>
</reference>
<feature type="compositionally biased region" description="Low complexity" evidence="1">
    <location>
        <begin position="137"/>
        <end position="152"/>
    </location>
</feature>
<organism evidence="2 3">
    <name type="scientific">Alectoria fallacina</name>
    <dbReference type="NCBI Taxonomy" id="1903189"/>
    <lineage>
        <taxon>Eukaryota</taxon>
        <taxon>Fungi</taxon>
        <taxon>Dikarya</taxon>
        <taxon>Ascomycota</taxon>
        <taxon>Pezizomycotina</taxon>
        <taxon>Lecanoromycetes</taxon>
        <taxon>OSLEUM clade</taxon>
        <taxon>Lecanoromycetidae</taxon>
        <taxon>Lecanorales</taxon>
        <taxon>Lecanorineae</taxon>
        <taxon>Parmeliaceae</taxon>
        <taxon>Alectoria</taxon>
    </lineage>
</organism>
<evidence type="ECO:0000256" key="1">
    <source>
        <dbReference type="SAM" id="MobiDB-lite"/>
    </source>
</evidence>
<gene>
    <name evidence="2" type="ORF">ALECFALPRED_003791</name>
</gene>
<feature type="compositionally biased region" description="Polar residues" evidence="1">
    <location>
        <begin position="20"/>
        <end position="32"/>
    </location>
</feature>
<comment type="caution">
    <text evidence="2">The sequence shown here is derived from an EMBL/GenBank/DDBJ whole genome shotgun (WGS) entry which is preliminary data.</text>
</comment>
<evidence type="ECO:0000313" key="3">
    <source>
        <dbReference type="Proteomes" id="UP000664203"/>
    </source>
</evidence>
<feature type="compositionally biased region" description="Polar residues" evidence="1">
    <location>
        <begin position="265"/>
        <end position="274"/>
    </location>
</feature>
<feature type="region of interest" description="Disordered" evidence="1">
    <location>
        <begin position="100"/>
        <end position="157"/>
    </location>
</feature>
<name>A0A8H3EPA9_9LECA</name>
<keyword evidence="3" id="KW-1185">Reference proteome</keyword>
<dbReference type="OrthoDB" id="5335716at2759"/>
<accession>A0A8H3EPA9</accession>
<dbReference type="EMBL" id="CAJPDR010000023">
    <property type="protein sequence ID" value="CAF9907727.1"/>
    <property type="molecule type" value="Genomic_DNA"/>
</dbReference>
<sequence>MVSRGFGKLRGGSAKKDKFTNTPTSLPHPTTLINSAVSRKGTLTHRLSADDLTPPSKPSGLDQTLKLIHPRNSKLPKATLKIAPSGAIVFTPIRPQKSLGSSTLPAEIPAVQPTDSSPVRPHSTPLQDRHIQDKASSLRSSSFDSIRSVQSSVPRTRVTEYERQRRYTFLGRHPPPIQRRSASLAQILEDQPPTQSSPRQALFFGGPTNRPRPGYIKIPRLVPLEIRLNHSVAMDISPACLLCDQSHDAEGSHIVPSEQRGQRFSLDSSRSTRGGSEVPSLRTNFLDEEETLACSDSKGVIQAVGNKLKAMFGKEKENKGHETVKAATYNGLSTQSCLKPGIF</sequence>
<proteinExistence type="predicted"/>
<feature type="region of interest" description="Disordered" evidence="1">
    <location>
        <begin position="1"/>
        <end position="32"/>
    </location>
</feature>
<feature type="region of interest" description="Disordered" evidence="1">
    <location>
        <begin position="252"/>
        <end position="279"/>
    </location>
</feature>
<dbReference type="Proteomes" id="UP000664203">
    <property type="component" value="Unassembled WGS sequence"/>
</dbReference>